<reference evidence="1" key="1">
    <citation type="submission" date="2020-08" db="EMBL/GenBank/DDBJ databases">
        <title>Multicomponent nature underlies the extraordinary mechanical properties of spider dragline silk.</title>
        <authorList>
            <person name="Kono N."/>
            <person name="Nakamura H."/>
            <person name="Mori M."/>
            <person name="Yoshida Y."/>
            <person name="Ohtoshi R."/>
            <person name="Malay A.D."/>
            <person name="Moran D.A.P."/>
            <person name="Tomita M."/>
            <person name="Numata K."/>
            <person name="Arakawa K."/>
        </authorList>
    </citation>
    <scope>NUCLEOTIDE SEQUENCE</scope>
</reference>
<dbReference type="EMBL" id="BMAV01006839">
    <property type="protein sequence ID" value="GFY49133.1"/>
    <property type="molecule type" value="Genomic_DNA"/>
</dbReference>
<name>A0A8X6X8P5_9ARAC</name>
<dbReference type="Proteomes" id="UP000886998">
    <property type="component" value="Unassembled WGS sequence"/>
</dbReference>
<proteinExistence type="predicted"/>
<accession>A0A8X6X8P5</accession>
<keyword evidence="2" id="KW-1185">Reference proteome</keyword>
<dbReference type="AlphaFoldDB" id="A0A8X6X8P5"/>
<comment type="caution">
    <text evidence="1">The sequence shown here is derived from an EMBL/GenBank/DDBJ whole genome shotgun (WGS) entry which is preliminary data.</text>
</comment>
<organism evidence="1 2">
    <name type="scientific">Trichonephila inaurata madagascariensis</name>
    <dbReference type="NCBI Taxonomy" id="2747483"/>
    <lineage>
        <taxon>Eukaryota</taxon>
        <taxon>Metazoa</taxon>
        <taxon>Ecdysozoa</taxon>
        <taxon>Arthropoda</taxon>
        <taxon>Chelicerata</taxon>
        <taxon>Arachnida</taxon>
        <taxon>Araneae</taxon>
        <taxon>Araneomorphae</taxon>
        <taxon>Entelegynae</taxon>
        <taxon>Araneoidea</taxon>
        <taxon>Nephilidae</taxon>
        <taxon>Trichonephila</taxon>
        <taxon>Trichonephila inaurata</taxon>
    </lineage>
</organism>
<sequence length="78" mass="8667">MIEVLSVEVEGSLTALKIKRDTVMASLPPTTALHVITKRTFVLKKKMILHLFVPFGNRQAIWAQKCETIAAVTLAFNS</sequence>
<evidence type="ECO:0000313" key="1">
    <source>
        <dbReference type="EMBL" id="GFY49133.1"/>
    </source>
</evidence>
<protein>
    <submittedName>
        <fullName evidence="1">Uncharacterized protein</fullName>
    </submittedName>
</protein>
<evidence type="ECO:0000313" key="2">
    <source>
        <dbReference type="Proteomes" id="UP000886998"/>
    </source>
</evidence>
<gene>
    <name evidence="1" type="ORF">TNIN_359161</name>
</gene>